<dbReference type="Pfam" id="PF13302">
    <property type="entry name" value="Acetyltransf_3"/>
    <property type="match status" value="1"/>
</dbReference>
<dbReference type="InterPro" id="IPR000182">
    <property type="entry name" value="GNAT_dom"/>
</dbReference>
<dbReference type="Proteomes" id="UP001597273">
    <property type="component" value="Unassembled WGS sequence"/>
</dbReference>
<dbReference type="EC" id="2.3.-.-" evidence="2"/>
<dbReference type="SUPFAM" id="SSF55729">
    <property type="entry name" value="Acyl-CoA N-acyltransferases (Nat)"/>
    <property type="match status" value="1"/>
</dbReference>
<dbReference type="GO" id="GO:0016746">
    <property type="term" value="F:acyltransferase activity"/>
    <property type="evidence" value="ECO:0007669"/>
    <property type="project" value="UniProtKB-KW"/>
</dbReference>
<keyword evidence="2" id="KW-0012">Acyltransferase</keyword>
<dbReference type="RefSeq" id="WP_204893057.1">
    <property type="nucleotide sequence ID" value="NZ_JBHUFW010000007.1"/>
</dbReference>
<accession>A0ABW4QIF1</accession>
<dbReference type="EMBL" id="JBHUFW010000007">
    <property type="protein sequence ID" value="MFD1863367.1"/>
    <property type="molecule type" value="Genomic_DNA"/>
</dbReference>
<organism evidence="2 3">
    <name type="scientific">Planococcus chinensis</name>
    <dbReference type="NCBI Taxonomy" id="272917"/>
    <lineage>
        <taxon>Bacteria</taxon>
        <taxon>Bacillati</taxon>
        <taxon>Bacillota</taxon>
        <taxon>Bacilli</taxon>
        <taxon>Bacillales</taxon>
        <taxon>Caryophanaceae</taxon>
        <taxon>Planococcus</taxon>
    </lineage>
</organism>
<protein>
    <submittedName>
        <fullName evidence="2">GNAT family N-acetyltransferase</fullName>
        <ecNumber evidence="2">2.3.-.-</ecNumber>
    </submittedName>
</protein>
<proteinExistence type="predicted"/>
<dbReference type="Gene3D" id="3.40.630.30">
    <property type="match status" value="1"/>
</dbReference>
<evidence type="ECO:0000313" key="3">
    <source>
        <dbReference type="Proteomes" id="UP001597273"/>
    </source>
</evidence>
<keyword evidence="3" id="KW-1185">Reference proteome</keyword>
<dbReference type="PANTHER" id="PTHR43792">
    <property type="entry name" value="GNAT FAMILY, PUTATIVE (AFU_ORTHOLOGUE AFUA_3G00765)-RELATED-RELATED"/>
    <property type="match status" value="1"/>
</dbReference>
<gene>
    <name evidence="2" type="ORF">ACFSDB_10620</name>
</gene>
<keyword evidence="2" id="KW-0808">Transferase</keyword>
<sequence length="180" mass="20822">MKNIKLVQHRKEFGEEIYRLSSAPAVKEALGLPDGTVEDTKRFIRRVMAEEGEGKTLPRVILNEENRLVGLTDLMFIDHHKKSCHIGTWIGHEYWGQGYNEASKLAILRIAFEELELERVFAGARVVNLRSQKAQEKLPFIRLNVESEFPAEHEALEKKEKQPCILNVFEKTAFMEFRSL</sequence>
<evidence type="ECO:0000313" key="2">
    <source>
        <dbReference type="EMBL" id="MFD1863367.1"/>
    </source>
</evidence>
<dbReference type="InterPro" id="IPR051531">
    <property type="entry name" value="N-acetyltransferase"/>
</dbReference>
<dbReference type="InterPro" id="IPR016181">
    <property type="entry name" value="Acyl_CoA_acyltransferase"/>
</dbReference>
<reference evidence="3" key="1">
    <citation type="journal article" date="2019" name="Int. J. Syst. Evol. Microbiol.">
        <title>The Global Catalogue of Microorganisms (GCM) 10K type strain sequencing project: providing services to taxonomists for standard genome sequencing and annotation.</title>
        <authorList>
            <consortium name="The Broad Institute Genomics Platform"/>
            <consortium name="The Broad Institute Genome Sequencing Center for Infectious Disease"/>
            <person name="Wu L."/>
            <person name="Ma J."/>
        </authorList>
    </citation>
    <scope>NUCLEOTIDE SEQUENCE [LARGE SCALE GENOMIC DNA]</scope>
    <source>
        <strain evidence="3">CGMCC 1.15475</strain>
    </source>
</reference>
<evidence type="ECO:0000259" key="1">
    <source>
        <dbReference type="Pfam" id="PF13302"/>
    </source>
</evidence>
<dbReference type="PANTHER" id="PTHR43792:SF1">
    <property type="entry name" value="N-ACETYLTRANSFERASE DOMAIN-CONTAINING PROTEIN"/>
    <property type="match status" value="1"/>
</dbReference>
<name>A0ABW4QIF1_9BACL</name>
<comment type="caution">
    <text evidence="2">The sequence shown here is derived from an EMBL/GenBank/DDBJ whole genome shotgun (WGS) entry which is preliminary data.</text>
</comment>
<feature type="domain" description="N-acetyltransferase" evidence="1">
    <location>
        <begin position="15"/>
        <end position="139"/>
    </location>
</feature>